<evidence type="ECO:0000256" key="2">
    <source>
        <dbReference type="ARBA" id="ARBA00022670"/>
    </source>
</evidence>
<evidence type="ECO:0000256" key="3">
    <source>
        <dbReference type="ARBA" id="ARBA00022801"/>
    </source>
</evidence>
<protein>
    <submittedName>
        <fullName evidence="6">Signal peptide peptidase SppA</fullName>
    </submittedName>
</protein>
<sequence>MPPMMRWIPFVKKPPLVAVVRLSGAIAAGSRLGSGLNDQAMAPVLDRAFRRGKPDAVALVINSPGGSPSQSSLIAGRIRRLAEEHERPVYAFVEDLAASGGYYIASAADEIWLDDNSIIGSIGVISAGFGFPDFIARYGIERRVHTAGKSKSLLDPFQPEKDEDVARLTQLQEQVHATFIEHVKTRRGAKLDSETELFTGDVWVGSEAVKLGLADGVAHLVPKMKEVFGDKTRFAVHGARRGLIPRLGTRVVADIADEVESRVLWARYGL</sequence>
<dbReference type="CDD" id="cd07023">
    <property type="entry name" value="S49_Sppa_N_C"/>
    <property type="match status" value="1"/>
</dbReference>
<dbReference type="InterPro" id="IPR047272">
    <property type="entry name" value="S49_SppA_C"/>
</dbReference>
<dbReference type="PANTHER" id="PTHR42987:SF8">
    <property type="entry name" value="PROTEINASE"/>
    <property type="match status" value="1"/>
</dbReference>
<dbReference type="InterPro" id="IPR002142">
    <property type="entry name" value="Peptidase_S49"/>
</dbReference>
<dbReference type="Proteomes" id="UP001560019">
    <property type="component" value="Unassembled WGS sequence"/>
</dbReference>
<comment type="similarity">
    <text evidence="1">Belongs to the peptidase S49 family.</text>
</comment>
<gene>
    <name evidence="6" type="ORF">Ga0609869_001155</name>
</gene>
<organism evidence="6 7">
    <name type="scientific">Rhodovulum iodosum</name>
    <dbReference type="NCBI Taxonomy" id="68291"/>
    <lineage>
        <taxon>Bacteria</taxon>
        <taxon>Pseudomonadati</taxon>
        <taxon>Pseudomonadota</taxon>
        <taxon>Alphaproteobacteria</taxon>
        <taxon>Rhodobacterales</taxon>
        <taxon>Paracoccaceae</taxon>
        <taxon>Rhodovulum</taxon>
    </lineage>
</organism>
<feature type="domain" description="Peptidase S49" evidence="5">
    <location>
        <begin position="84"/>
        <end position="217"/>
    </location>
</feature>
<keyword evidence="3" id="KW-0378">Hydrolase</keyword>
<proteinExistence type="inferred from homology"/>
<evidence type="ECO:0000256" key="1">
    <source>
        <dbReference type="ARBA" id="ARBA00008683"/>
    </source>
</evidence>
<evidence type="ECO:0000256" key="4">
    <source>
        <dbReference type="ARBA" id="ARBA00022825"/>
    </source>
</evidence>
<evidence type="ECO:0000313" key="6">
    <source>
        <dbReference type="EMBL" id="MEX5727802.1"/>
    </source>
</evidence>
<evidence type="ECO:0000259" key="5">
    <source>
        <dbReference type="Pfam" id="PF01343"/>
    </source>
</evidence>
<keyword evidence="7" id="KW-1185">Reference proteome</keyword>
<keyword evidence="2" id="KW-0645">Protease</keyword>
<dbReference type="PANTHER" id="PTHR42987">
    <property type="entry name" value="PEPTIDASE S49"/>
    <property type="match status" value="1"/>
</dbReference>
<keyword evidence="4" id="KW-0720">Serine protease</keyword>
<dbReference type="Pfam" id="PF01343">
    <property type="entry name" value="Peptidase_S49"/>
    <property type="match status" value="1"/>
</dbReference>
<dbReference type="SUPFAM" id="SSF52096">
    <property type="entry name" value="ClpP/crotonase"/>
    <property type="match status" value="1"/>
</dbReference>
<dbReference type="InterPro" id="IPR029045">
    <property type="entry name" value="ClpP/crotonase-like_dom_sf"/>
</dbReference>
<dbReference type="Gene3D" id="6.20.330.10">
    <property type="match status" value="1"/>
</dbReference>
<accession>A0ABV3XR83</accession>
<evidence type="ECO:0000313" key="7">
    <source>
        <dbReference type="Proteomes" id="UP001560019"/>
    </source>
</evidence>
<dbReference type="EMBL" id="JBEHHI010000001">
    <property type="protein sequence ID" value="MEX5727802.1"/>
    <property type="molecule type" value="Genomic_DNA"/>
</dbReference>
<reference evidence="6 7" key="1">
    <citation type="submission" date="2024-06" db="EMBL/GenBank/DDBJ databases">
        <title>Genome of Rhodovulum iodosum, a marine photoferrotroph.</title>
        <authorList>
            <person name="Bianchini G."/>
            <person name="Nikeleit V."/>
            <person name="Kappler A."/>
            <person name="Bryce C."/>
            <person name="Sanchez-Baracaldo P."/>
        </authorList>
    </citation>
    <scope>NUCLEOTIDE SEQUENCE [LARGE SCALE GENOMIC DNA]</scope>
    <source>
        <strain evidence="6 7">UT/N1</strain>
    </source>
</reference>
<dbReference type="Gene3D" id="3.90.226.10">
    <property type="entry name" value="2-enoyl-CoA Hydratase, Chain A, domain 1"/>
    <property type="match status" value="1"/>
</dbReference>
<comment type="caution">
    <text evidence="6">The sequence shown here is derived from an EMBL/GenBank/DDBJ whole genome shotgun (WGS) entry which is preliminary data.</text>
</comment>
<name>A0ABV3XR83_9RHOB</name>